<proteinExistence type="predicted"/>
<dbReference type="Gene3D" id="3.80.10.10">
    <property type="entry name" value="Ribonuclease Inhibitor"/>
    <property type="match status" value="1"/>
</dbReference>
<dbReference type="AlphaFoldDB" id="A0A5C3MK75"/>
<reference evidence="1 2" key="1">
    <citation type="journal article" date="2019" name="Nat. Ecol. Evol.">
        <title>Megaphylogeny resolves global patterns of mushroom evolution.</title>
        <authorList>
            <person name="Varga T."/>
            <person name="Krizsan K."/>
            <person name="Foldi C."/>
            <person name="Dima B."/>
            <person name="Sanchez-Garcia M."/>
            <person name="Sanchez-Ramirez S."/>
            <person name="Szollosi G.J."/>
            <person name="Szarkandi J.G."/>
            <person name="Papp V."/>
            <person name="Albert L."/>
            <person name="Andreopoulos W."/>
            <person name="Angelini C."/>
            <person name="Antonin V."/>
            <person name="Barry K.W."/>
            <person name="Bougher N.L."/>
            <person name="Buchanan P."/>
            <person name="Buyck B."/>
            <person name="Bense V."/>
            <person name="Catcheside P."/>
            <person name="Chovatia M."/>
            <person name="Cooper J."/>
            <person name="Damon W."/>
            <person name="Desjardin D."/>
            <person name="Finy P."/>
            <person name="Geml J."/>
            <person name="Haridas S."/>
            <person name="Hughes K."/>
            <person name="Justo A."/>
            <person name="Karasinski D."/>
            <person name="Kautmanova I."/>
            <person name="Kiss B."/>
            <person name="Kocsube S."/>
            <person name="Kotiranta H."/>
            <person name="LaButti K.M."/>
            <person name="Lechner B.E."/>
            <person name="Liimatainen K."/>
            <person name="Lipzen A."/>
            <person name="Lukacs Z."/>
            <person name="Mihaltcheva S."/>
            <person name="Morgado L.N."/>
            <person name="Niskanen T."/>
            <person name="Noordeloos M.E."/>
            <person name="Ohm R.A."/>
            <person name="Ortiz-Santana B."/>
            <person name="Ovrebo C."/>
            <person name="Racz N."/>
            <person name="Riley R."/>
            <person name="Savchenko A."/>
            <person name="Shiryaev A."/>
            <person name="Soop K."/>
            <person name="Spirin V."/>
            <person name="Szebenyi C."/>
            <person name="Tomsovsky M."/>
            <person name="Tulloss R.E."/>
            <person name="Uehling J."/>
            <person name="Grigoriev I.V."/>
            <person name="Vagvolgyi C."/>
            <person name="Papp T."/>
            <person name="Martin F.M."/>
            <person name="Miettinen O."/>
            <person name="Hibbett D.S."/>
            <person name="Nagy L.G."/>
        </authorList>
    </citation>
    <scope>NUCLEOTIDE SEQUENCE [LARGE SCALE GENOMIC DNA]</scope>
    <source>
        <strain evidence="1 2">CBS 166.37</strain>
    </source>
</reference>
<protein>
    <recommendedName>
        <fullName evidence="3">F-box domain-containing protein</fullName>
    </recommendedName>
</protein>
<dbReference type="InterPro" id="IPR032675">
    <property type="entry name" value="LRR_dom_sf"/>
</dbReference>
<dbReference type="Proteomes" id="UP000308652">
    <property type="component" value="Unassembled WGS sequence"/>
</dbReference>
<dbReference type="EMBL" id="ML213590">
    <property type="protein sequence ID" value="TFK45095.1"/>
    <property type="molecule type" value="Genomic_DNA"/>
</dbReference>
<evidence type="ECO:0000313" key="2">
    <source>
        <dbReference type="Proteomes" id="UP000308652"/>
    </source>
</evidence>
<dbReference type="OrthoDB" id="2937708at2759"/>
<gene>
    <name evidence="1" type="ORF">BDQ12DRAFT_731053</name>
</gene>
<keyword evidence="2" id="KW-1185">Reference proteome</keyword>
<organism evidence="1 2">
    <name type="scientific">Crucibulum laeve</name>
    <dbReference type="NCBI Taxonomy" id="68775"/>
    <lineage>
        <taxon>Eukaryota</taxon>
        <taxon>Fungi</taxon>
        <taxon>Dikarya</taxon>
        <taxon>Basidiomycota</taxon>
        <taxon>Agaricomycotina</taxon>
        <taxon>Agaricomycetes</taxon>
        <taxon>Agaricomycetidae</taxon>
        <taxon>Agaricales</taxon>
        <taxon>Agaricineae</taxon>
        <taxon>Nidulariaceae</taxon>
        <taxon>Crucibulum</taxon>
    </lineage>
</organism>
<dbReference type="SUPFAM" id="SSF81383">
    <property type="entry name" value="F-box domain"/>
    <property type="match status" value="1"/>
</dbReference>
<dbReference type="SUPFAM" id="SSF52047">
    <property type="entry name" value="RNI-like"/>
    <property type="match status" value="1"/>
</dbReference>
<dbReference type="InterPro" id="IPR036047">
    <property type="entry name" value="F-box-like_dom_sf"/>
</dbReference>
<accession>A0A5C3MK75</accession>
<name>A0A5C3MK75_9AGAR</name>
<evidence type="ECO:0000313" key="1">
    <source>
        <dbReference type="EMBL" id="TFK45095.1"/>
    </source>
</evidence>
<sequence length="500" mass="56642">MSPVFFNVSSSSAALPKLIQRMDSNIKDCLSLSEFPDELLLVILHDVESETDVVALATTCRRFHYLSLEFFLDQCNVSIPSGEISLNSAESIRTLSMLANSLLAVNATLQHLSCDLTVNFKTPIQVILDTQNLSRFISKLYSVRHVSLEMMASSMIEREGAIIDLLKLIMQKSCIALHVKALQRSTFSLGSSSRPLRRTSLISTLTSGSLFDRSRRKQFEVPITKLEVLHIQTPPPFLQSFYPRILAASPQIRELSFKYIFSPENWETLVGDIRLPNLKTLLISHCNLPPDTLLDFLSSHPSITFLEFHHNMISPIHPPRMPPGILPRLERLKSSPEYITYYLPDLSTFHALHSIEISAGNRLYGFRRTDDAFRCIATCANDISLSLEFEANSSVLTTWLNGGGLNLRPECHLRCVKSLNLDNRLRSHFNDDALARFPDWLAEFPALEHVSFSAKCLPDSLKMKENNHLVEAIRRLCPTMRTFQFRSETGWEHSYAEDCG</sequence>
<evidence type="ECO:0008006" key="3">
    <source>
        <dbReference type="Google" id="ProtNLM"/>
    </source>
</evidence>